<dbReference type="EMBL" id="JAMKFB020000019">
    <property type="protein sequence ID" value="KAL0166323.1"/>
    <property type="molecule type" value="Genomic_DNA"/>
</dbReference>
<keyword evidence="3" id="KW-1185">Reference proteome</keyword>
<reference evidence="2 3" key="1">
    <citation type="submission" date="2024-05" db="EMBL/GenBank/DDBJ databases">
        <title>Genome sequencing and assembly of Indian major carp, Cirrhinus mrigala (Hamilton, 1822).</title>
        <authorList>
            <person name="Mohindra V."/>
            <person name="Chowdhury L.M."/>
            <person name="Lal K."/>
            <person name="Jena J.K."/>
        </authorList>
    </citation>
    <scope>NUCLEOTIDE SEQUENCE [LARGE SCALE GENOMIC DNA]</scope>
    <source>
        <strain evidence="2">CM1030</strain>
        <tissue evidence="2">Blood</tissue>
    </source>
</reference>
<evidence type="ECO:0000256" key="1">
    <source>
        <dbReference type="SAM" id="MobiDB-lite"/>
    </source>
</evidence>
<evidence type="ECO:0000313" key="2">
    <source>
        <dbReference type="EMBL" id="KAL0166323.1"/>
    </source>
</evidence>
<comment type="caution">
    <text evidence="2">The sequence shown here is derived from an EMBL/GenBank/DDBJ whole genome shotgun (WGS) entry which is preliminary data.</text>
</comment>
<proteinExistence type="predicted"/>
<protein>
    <submittedName>
        <fullName evidence="2">Uncharacterized protein</fullName>
    </submittedName>
</protein>
<feature type="non-terminal residue" evidence="2">
    <location>
        <position position="1"/>
    </location>
</feature>
<sequence>SKSSGSPGSLQRSRSDVDVNAAAGAKARHSGQAGGAGRVTASLAPGSYASL</sequence>
<dbReference type="Proteomes" id="UP001529510">
    <property type="component" value="Unassembled WGS sequence"/>
</dbReference>
<organism evidence="2 3">
    <name type="scientific">Cirrhinus mrigala</name>
    <name type="common">Mrigala</name>
    <dbReference type="NCBI Taxonomy" id="683832"/>
    <lineage>
        <taxon>Eukaryota</taxon>
        <taxon>Metazoa</taxon>
        <taxon>Chordata</taxon>
        <taxon>Craniata</taxon>
        <taxon>Vertebrata</taxon>
        <taxon>Euteleostomi</taxon>
        <taxon>Actinopterygii</taxon>
        <taxon>Neopterygii</taxon>
        <taxon>Teleostei</taxon>
        <taxon>Ostariophysi</taxon>
        <taxon>Cypriniformes</taxon>
        <taxon>Cyprinidae</taxon>
        <taxon>Labeoninae</taxon>
        <taxon>Labeonini</taxon>
        <taxon>Cirrhinus</taxon>
    </lineage>
</organism>
<feature type="region of interest" description="Disordered" evidence="1">
    <location>
        <begin position="1"/>
        <end position="51"/>
    </location>
</feature>
<accession>A0ABD0P0I9</accession>
<name>A0ABD0P0I9_CIRMR</name>
<feature type="non-terminal residue" evidence="2">
    <location>
        <position position="51"/>
    </location>
</feature>
<feature type="compositionally biased region" description="Polar residues" evidence="1">
    <location>
        <begin position="1"/>
        <end position="12"/>
    </location>
</feature>
<dbReference type="AlphaFoldDB" id="A0ABD0P0I9"/>
<evidence type="ECO:0000313" key="3">
    <source>
        <dbReference type="Proteomes" id="UP001529510"/>
    </source>
</evidence>
<gene>
    <name evidence="2" type="ORF">M9458_038167</name>
</gene>